<dbReference type="AlphaFoldDB" id="A0A4Z2FJV6"/>
<name>A0A4Z2FJV6_9TELE</name>
<dbReference type="Proteomes" id="UP000314294">
    <property type="component" value="Unassembled WGS sequence"/>
</dbReference>
<keyword evidence="2" id="KW-1185">Reference proteome</keyword>
<evidence type="ECO:0000313" key="1">
    <source>
        <dbReference type="EMBL" id="TNN41507.1"/>
    </source>
</evidence>
<organism evidence="1 2">
    <name type="scientific">Liparis tanakae</name>
    <name type="common">Tanaka's snailfish</name>
    <dbReference type="NCBI Taxonomy" id="230148"/>
    <lineage>
        <taxon>Eukaryota</taxon>
        <taxon>Metazoa</taxon>
        <taxon>Chordata</taxon>
        <taxon>Craniata</taxon>
        <taxon>Vertebrata</taxon>
        <taxon>Euteleostomi</taxon>
        <taxon>Actinopterygii</taxon>
        <taxon>Neopterygii</taxon>
        <taxon>Teleostei</taxon>
        <taxon>Neoteleostei</taxon>
        <taxon>Acanthomorphata</taxon>
        <taxon>Eupercaria</taxon>
        <taxon>Perciformes</taxon>
        <taxon>Cottioidei</taxon>
        <taxon>Cottales</taxon>
        <taxon>Liparidae</taxon>
        <taxon>Liparis</taxon>
    </lineage>
</organism>
<comment type="caution">
    <text evidence="1">The sequence shown here is derived from an EMBL/GenBank/DDBJ whole genome shotgun (WGS) entry which is preliminary data.</text>
</comment>
<evidence type="ECO:0000313" key="2">
    <source>
        <dbReference type="Proteomes" id="UP000314294"/>
    </source>
</evidence>
<accession>A0A4Z2FJV6</accession>
<reference evidence="1 2" key="1">
    <citation type="submission" date="2019-03" db="EMBL/GenBank/DDBJ databases">
        <title>First draft genome of Liparis tanakae, snailfish: a comprehensive survey of snailfish specific genes.</title>
        <authorList>
            <person name="Kim W."/>
            <person name="Song I."/>
            <person name="Jeong J.-H."/>
            <person name="Kim D."/>
            <person name="Kim S."/>
            <person name="Ryu S."/>
            <person name="Song J.Y."/>
            <person name="Lee S.K."/>
        </authorList>
    </citation>
    <scope>NUCLEOTIDE SEQUENCE [LARGE SCALE GENOMIC DNA]</scope>
    <source>
        <tissue evidence="1">Muscle</tissue>
    </source>
</reference>
<gene>
    <name evidence="1" type="ORF">EYF80_048313</name>
</gene>
<sequence>MVPVMRDLPHSPFASTLEDRTETRLMSTAIRRSEYGESIRRSRFPVSVDAALRTDAHYRAAGPFGASRLDVRVAFRTLRVLTDDPVCGCIIEIVG</sequence>
<dbReference type="EMBL" id="SRLO01001102">
    <property type="protein sequence ID" value="TNN41507.1"/>
    <property type="molecule type" value="Genomic_DNA"/>
</dbReference>
<proteinExistence type="predicted"/>
<protein>
    <submittedName>
        <fullName evidence="1">Uncharacterized protein</fullName>
    </submittedName>
</protein>